<evidence type="ECO:0000313" key="9">
    <source>
        <dbReference type="Proteomes" id="UP000002791"/>
    </source>
</evidence>
<dbReference type="RefSeq" id="WP_005456092.1">
    <property type="nucleotide sequence ID" value="NZ_CM001440.1"/>
</dbReference>
<dbReference type="InterPro" id="IPR010300">
    <property type="entry name" value="CDO_1"/>
</dbReference>
<keyword evidence="3" id="KW-0223">Dioxygenase</keyword>
<sequence>MTTQTSEPLTTEFAGLVASVRQAVRGETDASVAARRVGGLLSERLSAGLPLPGHLREHDPDHYTQHIVHVEPDGAFSIVALVWLPGQATPVHDHVSWCVTGVVEGQETEEVYEIREVAGQPRLVRTGESVNVAGAVSALDPPGDIHRVRNSCDEKAVSLHIYGADIRRLGSSIRRTYDLPVAGGAG</sequence>
<dbReference type="GO" id="GO:0008198">
    <property type="term" value="F:ferrous iron binding"/>
    <property type="evidence" value="ECO:0007669"/>
    <property type="project" value="TreeGrafter"/>
</dbReference>
<name>H5XNM4_9PSEU</name>
<evidence type="ECO:0000256" key="4">
    <source>
        <dbReference type="ARBA" id="ARBA00023002"/>
    </source>
</evidence>
<dbReference type="GO" id="GO:0019448">
    <property type="term" value="P:L-cysteine catabolic process"/>
    <property type="evidence" value="ECO:0007669"/>
    <property type="project" value="TreeGrafter"/>
</dbReference>
<feature type="cross-link" description="3'-(S-cysteinyl)-tyrosine (Cys-Tyr)" evidence="6">
    <location>
        <begin position="98"/>
        <end position="162"/>
    </location>
</feature>
<feature type="binding site" evidence="7">
    <location>
        <position position="92"/>
    </location>
    <ligand>
        <name>Fe cation</name>
        <dbReference type="ChEBI" id="CHEBI:24875"/>
        <note>catalytic</note>
    </ligand>
</feature>
<gene>
    <name evidence="8" type="ORF">SaccyDRAFT_2200</name>
</gene>
<dbReference type="SUPFAM" id="SSF51182">
    <property type="entry name" value="RmlC-like cupins"/>
    <property type="match status" value="1"/>
</dbReference>
<protein>
    <submittedName>
        <fullName evidence="8">Putative metal-dependent enzyme of the double-stranded beta helix superfamily</fullName>
    </submittedName>
</protein>
<dbReference type="Gene3D" id="2.60.120.10">
    <property type="entry name" value="Jelly Rolls"/>
    <property type="match status" value="1"/>
</dbReference>
<feature type="binding site" evidence="7">
    <location>
        <position position="146"/>
    </location>
    <ligand>
        <name>Fe cation</name>
        <dbReference type="ChEBI" id="CHEBI:24875"/>
        <note>catalytic</note>
    </ligand>
</feature>
<evidence type="ECO:0000256" key="3">
    <source>
        <dbReference type="ARBA" id="ARBA00022964"/>
    </source>
</evidence>
<evidence type="ECO:0000256" key="7">
    <source>
        <dbReference type="PIRSR" id="PIRSR610300-51"/>
    </source>
</evidence>
<keyword evidence="9" id="KW-1185">Reference proteome</keyword>
<accession>H5XNM4</accession>
<dbReference type="PANTHER" id="PTHR12918">
    <property type="entry name" value="CYSTEINE DIOXYGENASE"/>
    <property type="match status" value="1"/>
</dbReference>
<evidence type="ECO:0000256" key="5">
    <source>
        <dbReference type="ARBA" id="ARBA00023004"/>
    </source>
</evidence>
<dbReference type="InterPro" id="IPR011051">
    <property type="entry name" value="RmlC_Cupin_sf"/>
</dbReference>
<keyword evidence="4" id="KW-0560">Oxidoreductase</keyword>
<dbReference type="STRING" id="882082.SaccyDRAFT_2200"/>
<dbReference type="PANTHER" id="PTHR12918:SF1">
    <property type="entry name" value="CYSTEINE DIOXYGENASE TYPE 1"/>
    <property type="match status" value="1"/>
</dbReference>
<evidence type="ECO:0000256" key="6">
    <source>
        <dbReference type="PIRSR" id="PIRSR610300-50"/>
    </source>
</evidence>
<evidence type="ECO:0000256" key="1">
    <source>
        <dbReference type="ARBA" id="ARBA00006622"/>
    </source>
</evidence>
<evidence type="ECO:0000256" key="2">
    <source>
        <dbReference type="ARBA" id="ARBA00022723"/>
    </source>
</evidence>
<keyword evidence="6" id="KW-0883">Thioether bond</keyword>
<organism evidence="8 9">
    <name type="scientific">Saccharomonospora cyanea NA-134</name>
    <dbReference type="NCBI Taxonomy" id="882082"/>
    <lineage>
        <taxon>Bacteria</taxon>
        <taxon>Bacillati</taxon>
        <taxon>Actinomycetota</taxon>
        <taxon>Actinomycetes</taxon>
        <taxon>Pseudonocardiales</taxon>
        <taxon>Pseudonocardiaceae</taxon>
        <taxon>Saccharomonospora</taxon>
    </lineage>
</organism>
<dbReference type="Proteomes" id="UP000002791">
    <property type="component" value="Chromosome"/>
</dbReference>
<dbReference type="InterPro" id="IPR014710">
    <property type="entry name" value="RmlC-like_jellyroll"/>
</dbReference>
<dbReference type="eggNOG" id="COG5553">
    <property type="taxonomic scope" value="Bacteria"/>
</dbReference>
<dbReference type="GO" id="GO:0017172">
    <property type="term" value="F:cysteine dioxygenase activity"/>
    <property type="evidence" value="ECO:0007669"/>
    <property type="project" value="TreeGrafter"/>
</dbReference>
<dbReference type="HOGENOM" id="CLU_118472_0_0_11"/>
<dbReference type="AlphaFoldDB" id="H5XNM4"/>
<reference evidence="8 9" key="1">
    <citation type="submission" date="2011-11" db="EMBL/GenBank/DDBJ databases">
        <title>The Noncontiguous Finished sequence of Saccharomonospora cyanea NA-134.</title>
        <authorList>
            <consortium name="US DOE Joint Genome Institute"/>
            <person name="Lucas S."/>
            <person name="Han J."/>
            <person name="Lapidus A."/>
            <person name="Cheng J.-F."/>
            <person name="Goodwin L."/>
            <person name="Pitluck S."/>
            <person name="Peters L."/>
            <person name="Ovchinnikova G."/>
            <person name="Lu M."/>
            <person name="Detter J.C."/>
            <person name="Han C."/>
            <person name="Tapia R."/>
            <person name="Land M."/>
            <person name="Hauser L."/>
            <person name="Kyrpides N."/>
            <person name="Ivanova N."/>
            <person name="Pagani I."/>
            <person name="Brambilla E.-M."/>
            <person name="Klenk H.-P."/>
            <person name="Woyke T."/>
        </authorList>
    </citation>
    <scope>NUCLEOTIDE SEQUENCE [LARGE SCALE GENOMIC DNA]</scope>
    <source>
        <strain evidence="8 9">NA-134</strain>
    </source>
</reference>
<keyword evidence="2 7" id="KW-0479">Metal-binding</keyword>
<comment type="similarity">
    <text evidence="1">Belongs to the cysteine dioxygenase family.</text>
</comment>
<dbReference type="OrthoDB" id="7059163at2"/>
<proteinExistence type="inferred from homology"/>
<dbReference type="CDD" id="cd10548">
    <property type="entry name" value="cupin_CDO"/>
    <property type="match status" value="1"/>
</dbReference>
<dbReference type="EMBL" id="CM001440">
    <property type="protein sequence ID" value="EHR61085.1"/>
    <property type="molecule type" value="Genomic_DNA"/>
</dbReference>
<feature type="binding site" evidence="7">
    <location>
        <position position="94"/>
    </location>
    <ligand>
        <name>Fe cation</name>
        <dbReference type="ChEBI" id="CHEBI:24875"/>
        <note>catalytic</note>
    </ligand>
</feature>
<keyword evidence="5 7" id="KW-0408">Iron</keyword>
<evidence type="ECO:0000313" key="8">
    <source>
        <dbReference type="EMBL" id="EHR61085.1"/>
    </source>
</evidence>
<dbReference type="Pfam" id="PF05995">
    <property type="entry name" value="CDO_I"/>
    <property type="match status" value="1"/>
</dbReference>